<evidence type="ECO:0000313" key="5">
    <source>
        <dbReference type="Proteomes" id="UP001418637"/>
    </source>
</evidence>
<evidence type="ECO:0000313" key="4">
    <source>
        <dbReference type="EMBL" id="MEN3929794.1"/>
    </source>
</evidence>
<evidence type="ECO:0000256" key="1">
    <source>
        <dbReference type="ARBA" id="ARBA00022729"/>
    </source>
</evidence>
<organism evidence="4 5">
    <name type="scientific">Hohaiivirga grylli</name>
    <dbReference type="NCBI Taxonomy" id="3133970"/>
    <lineage>
        <taxon>Bacteria</taxon>
        <taxon>Pseudomonadati</taxon>
        <taxon>Pseudomonadota</taxon>
        <taxon>Alphaproteobacteria</taxon>
        <taxon>Hyphomicrobiales</taxon>
        <taxon>Methylobacteriaceae</taxon>
        <taxon>Hohaiivirga</taxon>
    </lineage>
</organism>
<keyword evidence="5" id="KW-1185">Reference proteome</keyword>
<protein>
    <submittedName>
        <fullName evidence="4">ABC transporter substrate-binding protein</fullName>
    </submittedName>
</protein>
<dbReference type="EMBL" id="JBBYXI010000001">
    <property type="protein sequence ID" value="MEN3929794.1"/>
    <property type="molecule type" value="Genomic_DNA"/>
</dbReference>
<dbReference type="InterPro" id="IPR006059">
    <property type="entry name" value="SBP"/>
</dbReference>
<keyword evidence="1 3" id="KW-0732">Signal</keyword>
<dbReference type="Proteomes" id="UP001418637">
    <property type="component" value="Unassembled WGS sequence"/>
</dbReference>
<keyword evidence="2" id="KW-0574">Periplasm</keyword>
<reference evidence="4 5" key="1">
    <citation type="submission" date="2024-04" db="EMBL/GenBank/DDBJ databases">
        <title>A novel species isolated from cricket.</title>
        <authorList>
            <person name="Wang H.-C."/>
        </authorList>
    </citation>
    <scope>NUCLEOTIDE SEQUENCE [LARGE SCALE GENOMIC DNA]</scope>
    <source>
        <strain evidence="4 5">WL0021</strain>
    </source>
</reference>
<dbReference type="SUPFAM" id="SSF53850">
    <property type="entry name" value="Periplasmic binding protein-like II"/>
    <property type="match status" value="1"/>
</dbReference>
<dbReference type="RefSeq" id="WP_346335778.1">
    <property type="nucleotide sequence ID" value="NZ_JBBYXI010000001.1"/>
</dbReference>
<evidence type="ECO:0000256" key="3">
    <source>
        <dbReference type="SAM" id="SignalP"/>
    </source>
</evidence>
<accession>A0ABV0BFP9</accession>
<feature type="chain" id="PRO_5046828194" evidence="3">
    <location>
        <begin position="26"/>
        <end position="369"/>
    </location>
</feature>
<feature type="signal peptide" evidence="3">
    <location>
        <begin position="1"/>
        <end position="25"/>
    </location>
</feature>
<gene>
    <name evidence="4" type="ORF">WJT86_01805</name>
</gene>
<evidence type="ECO:0000256" key="2">
    <source>
        <dbReference type="ARBA" id="ARBA00022764"/>
    </source>
</evidence>
<dbReference type="PANTHER" id="PTHR30006">
    <property type="entry name" value="THIAMINE-BINDING PERIPLASMIC PROTEIN-RELATED"/>
    <property type="match status" value="1"/>
</dbReference>
<name>A0ABV0BFP9_9HYPH</name>
<comment type="caution">
    <text evidence="4">The sequence shown here is derived from an EMBL/GenBank/DDBJ whole genome shotgun (WGS) entry which is preliminary data.</text>
</comment>
<dbReference type="Gene3D" id="3.40.190.10">
    <property type="entry name" value="Periplasmic binding protein-like II"/>
    <property type="match status" value="2"/>
</dbReference>
<dbReference type="PANTHER" id="PTHR30006:SF25">
    <property type="entry name" value="PHOSPHOGLYCERATE TRANSPORT REGULATORY PROTEIN PGTC"/>
    <property type="match status" value="1"/>
</dbReference>
<proteinExistence type="predicted"/>
<sequence>MSLYRLIQLCFTLLLVGLVYSSAQASEGETAHFPALQTETARLEIHAATDTVAMEPLIRDFQKTAPDIAIDFVEYVTNDLQDKAEITCQNKAVIGDLLISSAIDQLVKLANDGCALAHVSAETKRVEDWANWRNEIYGFTFEPIVFVYNAHLVPPDDVPRTHAALADLLRQRIDYYRGRIGTYDIRVSGVGYQLAFEDTRQPSSIHGRLIESMSRAEVKVHCCTNSSLDEVASGRLYIGYNIIGSYAYAASLKNPDLKVVVPRDYALILSRGALIPKTSKQPALAARFIDYLLSERGQEVARREAFFFHKDANLPEGVDGPKTLEESGISRPIRIGPALLAMQDEAQRRRFIADWSRLMIDIKHPTAAP</sequence>
<dbReference type="Pfam" id="PF13416">
    <property type="entry name" value="SBP_bac_8"/>
    <property type="match status" value="1"/>
</dbReference>